<reference evidence="1 2" key="1">
    <citation type="journal article" date="2016" name="Nat. Commun.">
        <title>Extremotolerant tardigrade genome and improved radiotolerance of human cultured cells by tardigrade-unique protein.</title>
        <authorList>
            <person name="Hashimoto T."/>
            <person name="Horikawa D.D."/>
            <person name="Saito Y."/>
            <person name="Kuwahara H."/>
            <person name="Kozuka-Hata H."/>
            <person name="Shin-I T."/>
            <person name="Minakuchi Y."/>
            <person name="Ohishi K."/>
            <person name="Motoyama A."/>
            <person name="Aizu T."/>
            <person name="Enomoto A."/>
            <person name="Kondo K."/>
            <person name="Tanaka S."/>
            <person name="Hara Y."/>
            <person name="Koshikawa S."/>
            <person name="Sagara H."/>
            <person name="Miura T."/>
            <person name="Yokobori S."/>
            <person name="Miyagawa K."/>
            <person name="Suzuki Y."/>
            <person name="Kubo T."/>
            <person name="Oyama M."/>
            <person name="Kohara Y."/>
            <person name="Fujiyama A."/>
            <person name="Arakawa K."/>
            <person name="Katayama T."/>
            <person name="Toyoda A."/>
            <person name="Kunieda T."/>
        </authorList>
    </citation>
    <scope>NUCLEOTIDE SEQUENCE [LARGE SCALE GENOMIC DNA]</scope>
    <source>
        <strain evidence="1 2">YOKOZUNA-1</strain>
    </source>
</reference>
<name>A0A1D1VNP4_RAMVA</name>
<protein>
    <submittedName>
        <fullName evidence="1">Uncharacterized protein</fullName>
    </submittedName>
</protein>
<keyword evidence="2" id="KW-1185">Reference proteome</keyword>
<gene>
    <name evidence="1" type="primary">RvY_11037-1</name>
    <name evidence="1" type="synonym">RvY_11037.1</name>
    <name evidence="1" type="ORF">RvY_11037</name>
</gene>
<dbReference type="EMBL" id="BDGG01000006">
    <property type="protein sequence ID" value="GAV00149.1"/>
    <property type="molecule type" value="Genomic_DNA"/>
</dbReference>
<comment type="caution">
    <text evidence="1">The sequence shown here is derived from an EMBL/GenBank/DDBJ whole genome shotgun (WGS) entry which is preliminary data.</text>
</comment>
<dbReference type="Proteomes" id="UP000186922">
    <property type="component" value="Unassembled WGS sequence"/>
</dbReference>
<proteinExistence type="predicted"/>
<evidence type="ECO:0000313" key="2">
    <source>
        <dbReference type="Proteomes" id="UP000186922"/>
    </source>
</evidence>
<dbReference type="AlphaFoldDB" id="A0A1D1VNP4"/>
<accession>A0A1D1VNP4</accession>
<organism evidence="1 2">
    <name type="scientific">Ramazzottius varieornatus</name>
    <name type="common">Water bear</name>
    <name type="synonym">Tardigrade</name>
    <dbReference type="NCBI Taxonomy" id="947166"/>
    <lineage>
        <taxon>Eukaryota</taxon>
        <taxon>Metazoa</taxon>
        <taxon>Ecdysozoa</taxon>
        <taxon>Tardigrada</taxon>
        <taxon>Eutardigrada</taxon>
        <taxon>Parachela</taxon>
        <taxon>Hypsibioidea</taxon>
        <taxon>Ramazzottiidae</taxon>
        <taxon>Ramazzottius</taxon>
    </lineage>
</organism>
<evidence type="ECO:0000313" key="1">
    <source>
        <dbReference type="EMBL" id="GAV00149.1"/>
    </source>
</evidence>
<sequence length="65" mass="7501">MIIREINKEKKNRQENELLSIMTGFREVAGQRAALVANDTNSAMQLSRANYSTENNQEMWNKEKG</sequence>